<dbReference type="EMBL" id="QLMI01000007">
    <property type="protein sequence ID" value="RAK20733.1"/>
    <property type="molecule type" value="Genomic_DNA"/>
</dbReference>
<evidence type="ECO:0000313" key="1">
    <source>
        <dbReference type="EMBL" id="RAK20733.1"/>
    </source>
</evidence>
<protein>
    <submittedName>
        <fullName evidence="1">Uncharacterized protein</fullName>
    </submittedName>
</protein>
<accession>A0A327YIE0</accession>
<organism evidence="1 2">
    <name type="scientific">Flavobacterium aquaticum</name>
    <dbReference type="NCBI Taxonomy" id="1236486"/>
    <lineage>
        <taxon>Bacteria</taxon>
        <taxon>Pseudomonadati</taxon>
        <taxon>Bacteroidota</taxon>
        <taxon>Flavobacteriia</taxon>
        <taxon>Flavobacteriales</taxon>
        <taxon>Flavobacteriaceae</taxon>
        <taxon>Flavobacterium</taxon>
    </lineage>
</organism>
<comment type="caution">
    <text evidence="1">The sequence shown here is derived from an EMBL/GenBank/DDBJ whole genome shotgun (WGS) entry which is preliminary data.</text>
</comment>
<keyword evidence="2" id="KW-1185">Reference proteome</keyword>
<gene>
    <name evidence="1" type="ORF">B0I03_107154</name>
</gene>
<dbReference type="AlphaFoldDB" id="A0A327YIE0"/>
<sequence>MRNDFELKKFNEELNNSFNDQTFGFRDNYIISKIEKSISFTVFIRKEKIGLKYPFKNINQDKIDALTTLISEIHSDFKHKKYKTSPYNNYSIWELNTEELKNNEIIDLIKKIKMHFL</sequence>
<name>A0A327YIE0_9FLAO</name>
<evidence type="ECO:0000313" key="2">
    <source>
        <dbReference type="Proteomes" id="UP000249620"/>
    </source>
</evidence>
<dbReference type="Proteomes" id="UP000249620">
    <property type="component" value="Unassembled WGS sequence"/>
</dbReference>
<reference evidence="1 2" key="1">
    <citation type="submission" date="2018-06" db="EMBL/GenBank/DDBJ databases">
        <title>Genomic Encyclopedia of Type Strains, Phase III (KMG-III): the genomes of soil and plant-associated and newly described type strains.</title>
        <authorList>
            <person name="Whitman W."/>
        </authorList>
    </citation>
    <scope>NUCLEOTIDE SEQUENCE [LARGE SCALE GENOMIC DNA]</scope>
    <source>
        <strain evidence="1 2">CGMCC 1.12398</strain>
    </source>
</reference>
<proteinExistence type="predicted"/>